<reference evidence="1" key="1">
    <citation type="submission" date="2025-08" db="UniProtKB">
        <authorList>
            <consortium name="RefSeq"/>
        </authorList>
    </citation>
    <scope>IDENTIFICATION</scope>
    <source>
        <tissue evidence="1">Whole insect</tissue>
    </source>
</reference>
<proteinExistence type="predicted"/>
<dbReference type="RefSeq" id="XP_028143135.1">
    <property type="nucleotide sequence ID" value="XM_028287334.1"/>
</dbReference>
<gene>
    <name evidence="1" type="primary">LOC114336947</name>
</gene>
<dbReference type="PANTHER" id="PTHR33198:SF19">
    <property type="entry name" value="CCHC-TYPE DOMAIN-CONTAINING PROTEIN"/>
    <property type="match status" value="1"/>
</dbReference>
<dbReference type="InParanoid" id="A0A6P7GGW8"/>
<name>A0A6P7GGW8_DIAVI</name>
<protein>
    <submittedName>
        <fullName evidence="1">Uncharacterized protein LOC114336947</fullName>
    </submittedName>
</protein>
<accession>A0A6P7GGW8</accession>
<evidence type="ECO:0000313" key="1">
    <source>
        <dbReference type="RefSeq" id="XP_028143135.1"/>
    </source>
</evidence>
<dbReference type="AlphaFoldDB" id="A0A6P7GGW8"/>
<dbReference type="PANTHER" id="PTHR33198">
    <property type="entry name" value="ANK_REP_REGION DOMAIN-CONTAINING PROTEIN-RELATED"/>
    <property type="match status" value="1"/>
</dbReference>
<organism evidence="1">
    <name type="scientific">Diabrotica virgifera virgifera</name>
    <name type="common">western corn rootworm</name>
    <dbReference type="NCBI Taxonomy" id="50390"/>
    <lineage>
        <taxon>Eukaryota</taxon>
        <taxon>Metazoa</taxon>
        <taxon>Ecdysozoa</taxon>
        <taxon>Arthropoda</taxon>
        <taxon>Hexapoda</taxon>
        <taxon>Insecta</taxon>
        <taxon>Pterygota</taxon>
        <taxon>Neoptera</taxon>
        <taxon>Endopterygota</taxon>
        <taxon>Coleoptera</taxon>
        <taxon>Polyphaga</taxon>
        <taxon>Cucujiformia</taxon>
        <taxon>Chrysomeloidea</taxon>
        <taxon>Chrysomelidae</taxon>
        <taxon>Galerucinae</taxon>
        <taxon>Diabroticina</taxon>
        <taxon>Diabroticites</taxon>
        <taxon>Diabrotica</taxon>
    </lineage>
</organism>
<sequence length="331" mass="37253">MDTNITDTTSTTTLPTTACTNTSSSTTTAIVAPATAPVMSTQVSTFQFSVEPFNQTATKWSRWVKRLEGAYKVFKIPEEMKLPYLLHYMGSEAYDTLCDKLAPEVPEDKSYEDTVKLMDNFYNPAPLEIAEIFRFQSKRQAEGESIQEYLHSLQKLAINCNFSTYLKSAIRNQFVFGLQSKRIQARLLETKGLDLDRAVEIAASMETSEKDMFNRKMSSRSTKLCMTEYEALAGRGFSEVASCLTNTMKSEVTGKDFAFMSETCSGQNGNSIIVSAMFLFAFESLNISKIDQLFFEPGHSQMECDMVHAHIENASKGLEIYDPSGWYMYSK</sequence>